<dbReference type="RefSeq" id="WP_189574868.1">
    <property type="nucleotide sequence ID" value="NZ_BMXV01000003.1"/>
</dbReference>
<proteinExistence type="predicted"/>
<reference evidence="2" key="1">
    <citation type="journal article" date="2019" name="Int. J. Syst. Evol. Microbiol.">
        <title>The Global Catalogue of Microorganisms (GCM) 10K type strain sequencing project: providing services to taxonomists for standard genome sequencing and annotation.</title>
        <authorList>
            <consortium name="The Broad Institute Genomics Platform"/>
            <consortium name="The Broad Institute Genome Sequencing Center for Infectious Disease"/>
            <person name="Wu L."/>
            <person name="Ma J."/>
        </authorList>
    </citation>
    <scope>NUCLEOTIDE SEQUENCE [LARGE SCALE GENOMIC DNA]</scope>
    <source>
        <strain evidence="2">KCTC 22280</strain>
    </source>
</reference>
<protein>
    <submittedName>
        <fullName evidence="1">Uncharacterized protein</fullName>
    </submittedName>
</protein>
<comment type="caution">
    <text evidence="1">The sequence shown here is derived from an EMBL/GenBank/DDBJ whole genome shotgun (WGS) entry which is preliminary data.</text>
</comment>
<keyword evidence="2" id="KW-1185">Reference proteome</keyword>
<accession>A0ABQ3AUM3</accession>
<dbReference type="EMBL" id="BMXV01000003">
    <property type="protein sequence ID" value="GGY68404.1"/>
    <property type="molecule type" value="Genomic_DNA"/>
</dbReference>
<sequence length="114" mass="13295">MVSGEGFNEETALQAAQALAGVLARRTHRRKVMGQDVLVPGQLGDALRLPQLINRLRSRQRRQRDRALEDFETLWKSLSHSTRDQVWHQLGWYDPRELSWEDKRSNRRPPPPDS</sequence>
<dbReference type="Proteomes" id="UP000601597">
    <property type="component" value="Unassembled WGS sequence"/>
</dbReference>
<evidence type="ECO:0000313" key="2">
    <source>
        <dbReference type="Proteomes" id="UP000601597"/>
    </source>
</evidence>
<evidence type="ECO:0000313" key="1">
    <source>
        <dbReference type="EMBL" id="GGY68404.1"/>
    </source>
</evidence>
<gene>
    <name evidence="1" type="ORF">GCM10007071_13980</name>
</gene>
<name>A0ABQ3AUM3_9GAMM</name>
<organism evidence="1 2">
    <name type="scientific">Marinobacter zhanjiangensis</name>
    <dbReference type="NCBI Taxonomy" id="578215"/>
    <lineage>
        <taxon>Bacteria</taxon>
        <taxon>Pseudomonadati</taxon>
        <taxon>Pseudomonadota</taxon>
        <taxon>Gammaproteobacteria</taxon>
        <taxon>Pseudomonadales</taxon>
        <taxon>Marinobacteraceae</taxon>
        <taxon>Marinobacter</taxon>
    </lineage>
</organism>